<dbReference type="EMBL" id="KV426044">
    <property type="protein sequence ID" value="KZV90642.1"/>
    <property type="molecule type" value="Genomic_DNA"/>
</dbReference>
<dbReference type="GO" id="GO:0008171">
    <property type="term" value="F:O-methyltransferase activity"/>
    <property type="evidence" value="ECO:0007669"/>
    <property type="project" value="InterPro"/>
</dbReference>
<dbReference type="Proteomes" id="UP000077266">
    <property type="component" value="Unassembled WGS sequence"/>
</dbReference>
<keyword evidence="3" id="KW-0949">S-adenosyl-L-methionine</keyword>
<evidence type="ECO:0000313" key="5">
    <source>
        <dbReference type="EMBL" id="KZV90642.1"/>
    </source>
</evidence>
<dbReference type="Pfam" id="PF00891">
    <property type="entry name" value="Methyltransf_2"/>
    <property type="match status" value="1"/>
</dbReference>
<dbReference type="Gene3D" id="3.40.50.150">
    <property type="entry name" value="Vaccinia Virus protein VP39"/>
    <property type="match status" value="1"/>
</dbReference>
<sequence length="445" mass="48727">MAPALSRLQALLQDIEHSVLFLRDALRVEPDGAELQQRVAAELGLPFHSTIEFAQEAARLRNAADELIQLVTPPRHLVFEAAGSFYTTIALHTAMQSDIATFIAAQGGAGVSIRDFAQEADIDGEYFERLVRHLTTYGIFIETSPGVFANSAQSMTMANKPEFCAHLDIVMREGTMVAPHWPRFLEQRALGRQSGSPLLPSPFSLVSNGVPFYEWLHSASAGVRRGDTFNLAMRGMSVTEGLAFLPADYPFAELRSDTLIVDVGGGVGSVPSLVLPHAPHLRFLVQDVGPVISQALVLAAPGTRMRRWIVEGRVKFQVQDCFRSQPPETDGAIFLLKNMLHNYADEQAERLLHVIRAANPAKLLLIDRVLFPATAASVSSTAPSGVVTSQRATTIYDLIMGGLHGARVRTLAEWTSLLVRTHFKLENVWQLRASTGQYVLEAAIV</sequence>
<dbReference type="PANTHER" id="PTHR43712">
    <property type="entry name" value="PUTATIVE (AFU_ORTHOLOGUE AFUA_4G14580)-RELATED"/>
    <property type="match status" value="1"/>
</dbReference>
<feature type="domain" description="O-methyltransferase C-terminal" evidence="4">
    <location>
        <begin position="254"/>
        <end position="423"/>
    </location>
</feature>
<dbReference type="STRING" id="1314781.A0A165GK72"/>
<name>A0A165GK72_EXIGL</name>
<dbReference type="OrthoDB" id="1606438at2759"/>
<dbReference type="InterPro" id="IPR016461">
    <property type="entry name" value="COMT-like"/>
</dbReference>
<keyword evidence="2 5" id="KW-0808">Transferase</keyword>
<evidence type="ECO:0000313" key="6">
    <source>
        <dbReference type="Proteomes" id="UP000077266"/>
    </source>
</evidence>
<keyword evidence="6" id="KW-1185">Reference proteome</keyword>
<keyword evidence="1 5" id="KW-0489">Methyltransferase</keyword>
<evidence type="ECO:0000256" key="3">
    <source>
        <dbReference type="ARBA" id="ARBA00022691"/>
    </source>
</evidence>
<proteinExistence type="predicted"/>
<evidence type="ECO:0000256" key="2">
    <source>
        <dbReference type="ARBA" id="ARBA00022679"/>
    </source>
</evidence>
<protein>
    <submittedName>
        <fullName evidence="5">S-adenosyl-L-methionine-dependent methyltransferase</fullName>
    </submittedName>
</protein>
<dbReference type="InterPro" id="IPR036388">
    <property type="entry name" value="WH-like_DNA-bd_sf"/>
</dbReference>
<dbReference type="AlphaFoldDB" id="A0A165GK72"/>
<dbReference type="Gene3D" id="1.10.10.10">
    <property type="entry name" value="Winged helix-like DNA-binding domain superfamily/Winged helix DNA-binding domain"/>
    <property type="match status" value="1"/>
</dbReference>
<organism evidence="5 6">
    <name type="scientific">Exidia glandulosa HHB12029</name>
    <dbReference type="NCBI Taxonomy" id="1314781"/>
    <lineage>
        <taxon>Eukaryota</taxon>
        <taxon>Fungi</taxon>
        <taxon>Dikarya</taxon>
        <taxon>Basidiomycota</taxon>
        <taxon>Agaricomycotina</taxon>
        <taxon>Agaricomycetes</taxon>
        <taxon>Auriculariales</taxon>
        <taxon>Exidiaceae</taxon>
        <taxon>Exidia</taxon>
    </lineage>
</organism>
<accession>A0A165GK72</accession>
<dbReference type="GO" id="GO:0032259">
    <property type="term" value="P:methylation"/>
    <property type="evidence" value="ECO:0007669"/>
    <property type="project" value="UniProtKB-KW"/>
</dbReference>
<dbReference type="InterPro" id="IPR036390">
    <property type="entry name" value="WH_DNA-bd_sf"/>
</dbReference>
<dbReference type="InterPro" id="IPR001077">
    <property type="entry name" value="COMT_C"/>
</dbReference>
<dbReference type="InParanoid" id="A0A165GK72"/>
<gene>
    <name evidence="5" type="ORF">EXIGLDRAFT_770610</name>
</gene>
<reference evidence="5 6" key="1">
    <citation type="journal article" date="2016" name="Mol. Biol. Evol.">
        <title>Comparative Genomics of Early-Diverging Mushroom-Forming Fungi Provides Insights into the Origins of Lignocellulose Decay Capabilities.</title>
        <authorList>
            <person name="Nagy L.G."/>
            <person name="Riley R."/>
            <person name="Tritt A."/>
            <person name="Adam C."/>
            <person name="Daum C."/>
            <person name="Floudas D."/>
            <person name="Sun H."/>
            <person name="Yadav J.S."/>
            <person name="Pangilinan J."/>
            <person name="Larsson K.H."/>
            <person name="Matsuura K."/>
            <person name="Barry K."/>
            <person name="Labutti K."/>
            <person name="Kuo R."/>
            <person name="Ohm R.A."/>
            <person name="Bhattacharya S.S."/>
            <person name="Shirouzu T."/>
            <person name="Yoshinaga Y."/>
            <person name="Martin F.M."/>
            <person name="Grigoriev I.V."/>
            <person name="Hibbett D.S."/>
        </authorList>
    </citation>
    <scope>NUCLEOTIDE SEQUENCE [LARGE SCALE GENOMIC DNA]</scope>
    <source>
        <strain evidence="5 6">HHB12029</strain>
    </source>
</reference>
<dbReference type="PANTHER" id="PTHR43712:SF2">
    <property type="entry name" value="O-METHYLTRANSFERASE CICE"/>
    <property type="match status" value="1"/>
</dbReference>
<dbReference type="PROSITE" id="PS51683">
    <property type="entry name" value="SAM_OMT_II"/>
    <property type="match status" value="1"/>
</dbReference>
<evidence type="ECO:0000259" key="4">
    <source>
        <dbReference type="Pfam" id="PF00891"/>
    </source>
</evidence>
<evidence type="ECO:0000256" key="1">
    <source>
        <dbReference type="ARBA" id="ARBA00022603"/>
    </source>
</evidence>
<dbReference type="SUPFAM" id="SSF46785">
    <property type="entry name" value="Winged helix' DNA-binding domain"/>
    <property type="match status" value="1"/>
</dbReference>
<dbReference type="SUPFAM" id="SSF53335">
    <property type="entry name" value="S-adenosyl-L-methionine-dependent methyltransferases"/>
    <property type="match status" value="1"/>
</dbReference>
<dbReference type="InterPro" id="IPR029063">
    <property type="entry name" value="SAM-dependent_MTases_sf"/>
</dbReference>